<dbReference type="PANTHER" id="PTHR33986:SF15">
    <property type="entry name" value="MITOCHONDRIAL FISSION PROTEIN ELM1"/>
    <property type="match status" value="1"/>
</dbReference>
<accession>A0A062UF56</accession>
<protein>
    <recommendedName>
        <fullName evidence="3">Nucleoside-diphosphate sugar epimerase</fullName>
    </recommendedName>
</protein>
<proteinExistence type="predicted"/>
<dbReference type="OrthoDB" id="272235at2"/>
<evidence type="ECO:0008006" key="3">
    <source>
        <dbReference type="Google" id="ProtNLM"/>
    </source>
</evidence>
<dbReference type="PATRIC" id="fig|1280946.3.peg.1754"/>
<dbReference type="STRING" id="1280946.HY29_13710"/>
<dbReference type="Proteomes" id="UP000027037">
    <property type="component" value="Unassembled WGS sequence"/>
</dbReference>
<dbReference type="AlphaFoldDB" id="A0A062UF56"/>
<evidence type="ECO:0000313" key="1">
    <source>
        <dbReference type="EMBL" id="KCZ54730.1"/>
    </source>
</evidence>
<dbReference type="EMBL" id="AWFF01000035">
    <property type="protein sequence ID" value="KCZ54730.1"/>
    <property type="molecule type" value="Genomic_DNA"/>
</dbReference>
<dbReference type="eggNOG" id="COG3660">
    <property type="taxonomic scope" value="Bacteria"/>
</dbReference>
<reference evidence="1 2" key="1">
    <citation type="journal article" date="2014" name="Antonie Van Leeuwenhoek">
        <title>Hyphomonas beringensis sp. nov. and Hyphomonas chukchiensis sp. nov., isolated from surface seawater of the Bering Sea and Chukchi Sea.</title>
        <authorList>
            <person name="Li C."/>
            <person name="Lai Q."/>
            <person name="Li G."/>
            <person name="Dong C."/>
            <person name="Wang J."/>
            <person name="Liao Y."/>
            <person name="Shao Z."/>
        </authorList>
    </citation>
    <scope>NUCLEOTIDE SEQUENCE [LARGE SCALE GENOMIC DNA]</scope>
    <source>
        <strain evidence="1 2">25B14_1</strain>
    </source>
</reference>
<dbReference type="RefSeq" id="WP_034795749.1">
    <property type="nucleotide sequence ID" value="NZ_AWFF01000035.1"/>
</dbReference>
<dbReference type="InterPro" id="IPR009367">
    <property type="entry name" value="Elm1-like"/>
</dbReference>
<comment type="caution">
    <text evidence="1">The sequence shown here is derived from an EMBL/GenBank/DDBJ whole genome shotgun (WGS) entry which is preliminary data.</text>
</comment>
<gene>
    <name evidence="1" type="ORF">HY29_13710</name>
</gene>
<name>A0A062UF56_9PROT</name>
<organism evidence="1 2">
    <name type="scientific">Hyphomonas beringensis</name>
    <dbReference type="NCBI Taxonomy" id="1280946"/>
    <lineage>
        <taxon>Bacteria</taxon>
        <taxon>Pseudomonadati</taxon>
        <taxon>Pseudomonadota</taxon>
        <taxon>Alphaproteobacteria</taxon>
        <taxon>Hyphomonadales</taxon>
        <taxon>Hyphomonadaceae</taxon>
        <taxon>Hyphomonas</taxon>
    </lineage>
</organism>
<dbReference type="PANTHER" id="PTHR33986">
    <property type="entry name" value="OS02G0535700 PROTEIN"/>
    <property type="match status" value="1"/>
</dbReference>
<keyword evidence="2" id="KW-1185">Reference proteome</keyword>
<dbReference type="Pfam" id="PF06258">
    <property type="entry name" value="Mito_fiss_Elm1"/>
    <property type="match status" value="1"/>
</dbReference>
<evidence type="ECO:0000313" key="2">
    <source>
        <dbReference type="Proteomes" id="UP000027037"/>
    </source>
</evidence>
<sequence>MAKAGSLGPSVWAVSDGRAGNAAQVRAVLQALGETRRWIQIAHIPGEGHRSDPLVLTPRAPWTWLPADKWPSPLASLPKDQRALLTPPWPNVWIAAGRRSAPLTRAIRELSGGKTLTVQILDPRIPPENFDLLVTPKHDEVEGDNVIQTVGSPSYFAPDLIEDAGQSFADLADERGKSAIVILGGNSRAHTFTDAAAERLESQLRILASQGWRLRVTTSRRTPVPIVAKFRAMADEIGARFWSGPEDGDNPYLAWLIFSDCAIVTEDSANMLSDAAWHDLPIHIVRLEGRSKKFDKLHQSLIDHGAARWFGGTLETWSYPALREADKVADAIVKKLLQQYPQPEMGGDETKVAAPDWLS</sequence>